<feature type="repeat" description="RCC1" evidence="6">
    <location>
        <begin position="419"/>
        <end position="470"/>
    </location>
</feature>
<dbReference type="Pfam" id="PF08381">
    <property type="entry name" value="BRX"/>
    <property type="match status" value="1"/>
</dbReference>
<dbReference type="PANTHER" id="PTHR22870:SF358">
    <property type="entry name" value="REGULATOR OF CHROMOSOME CONDENSATION (RCC1) FAMILY WITH FYVE ZINC FINGER DOMAIN-CONTAINING PROTEIN"/>
    <property type="match status" value="1"/>
</dbReference>
<dbReference type="InterPro" id="IPR009091">
    <property type="entry name" value="RCC1/BLIP-II"/>
</dbReference>
<dbReference type="InterPro" id="IPR027988">
    <property type="entry name" value="BRX_N"/>
</dbReference>
<feature type="repeat" description="RCC1" evidence="6">
    <location>
        <begin position="250"/>
        <end position="311"/>
    </location>
</feature>
<dbReference type="STRING" id="74649.A0A2P6R315"/>
<feature type="region of interest" description="Disordered" evidence="8">
    <location>
        <begin position="131"/>
        <end position="159"/>
    </location>
</feature>
<feature type="repeat" description="RCC1" evidence="6">
    <location>
        <begin position="486"/>
        <end position="537"/>
    </location>
</feature>
<dbReference type="EMBL" id="PDCK01000042">
    <property type="protein sequence ID" value="PRQ40808.1"/>
    <property type="molecule type" value="Genomic_DNA"/>
</dbReference>
<proteinExistence type="predicted"/>
<feature type="compositionally biased region" description="Basic and acidic residues" evidence="8">
    <location>
        <begin position="760"/>
        <end position="772"/>
    </location>
</feature>
<dbReference type="PANTHER" id="PTHR22870">
    <property type="entry name" value="REGULATOR OF CHROMOSOME CONDENSATION"/>
    <property type="match status" value="1"/>
</dbReference>
<sequence>MASPQRIGPADRDIDQAIAALKKGATLLKYGRRGKPKFCPFRLSNDEALLIWYSGKEEKRVRLSHVTTIIPGQRTAIFQRYPRPEKEYQSFSLLYNDRSLDLICKDKDEAEVWFVGLKALITRGSYRHFRSESRSDNSVSTDTPLAHTRRSSPSIAPFTCTQQDAAGDTEGLPLETAPTNRLGRAFADIISYTDATKTQAESPPISSLSPASVDNSNGRSSTSEAIRISLSSAVSSSSQGSCPDDFDALGDVFIWGESINGGVLGGNVDRIGRSVSSSMDALLPKALESTVVIDAHGIACGTRHIALVTRQGEIFSWGEESGGRLGHGVGADVSHPKLIGTLSGMNVELVACGEYHTCAVTISGELYTWGDGTNNFGLLGHGSEVSHWIPKKISGHMEGIHISYISCGLWHTAAVTSAGRLFTFGDGSFGALGHGDHSSTSTPREVETLRGLRTARVACGAWHTAAVVAIIKESYMSEDSGNSAFGKLYTWGDGDKGRLGHGDEVSRLAPECVAALVNTNFCQVACGHSLTVALTTSGHVYTMGSAACGQLGNPSADGKVPTRVEGTIADSFVEEIACGSCHVAVLTSKTEVYTWGRGSNGQLGHGDNDNRKAPTLVEFMKDKQVKSVVCGSNLTAVICLHKWASGADHSVCSNCHNPFGFRRKRHNCYNCGLVFCKACSSKKVLRAALAPNVNKPYRVCDDCYTKLKKAAEASSVVRNPKIRSGHVHHKSSETADKETLMPMLRATLSRISSFGSGNHTESKIPKPERKPEARDNRVFPMLNGHLQLGAFTLSKASTSLDGDPGKFMSASMPTSRKSSVFASPVSGKSSPHQSSEDILEDPKLVNGSLSREIISLRAQVEDLTFKSQRLEAELQRTLKKLNEVSAVATDEAEKCKSAKEVIKSLTAQLKEMAERMPEGHVASCNAGSTAHAITFVNQLSKENPQTNMTTPQMESNGNSMDRILGNGTKSQSGKVERVLQDEPGVYITLCSLPGGGNELRRVRFSRRHFTEEAAERWWADNGAMLCERHNIQSAE</sequence>
<dbReference type="PRINTS" id="PR00633">
    <property type="entry name" value="RCCNDNSATION"/>
</dbReference>
<feature type="repeat" description="RCC1" evidence="6">
    <location>
        <begin position="538"/>
        <end position="589"/>
    </location>
</feature>
<feature type="repeat" description="RCC1" evidence="6">
    <location>
        <begin position="364"/>
        <end position="418"/>
    </location>
</feature>
<dbReference type="Proteomes" id="UP000238479">
    <property type="component" value="Chromosome 4"/>
</dbReference>
<evidence type="ECO:0000256" key="8">
    <source>
        <dbReference type="SAM" id="MobiDB-lite"/>
    </source>
</evidence>
<feature type="repeat" description="RCC1" evidence="6">
    <location>
        <begin position="312"/>
        <end position="363"/>
    </location>
</feature>
<dbReference type="Pfam" id="PF16457">
    <property type="entry name" value="PH_12"/>
    <property type="match status" value="1"/>
</dbReference>
<accession>A0A2P6R315</accession>
<evidence type="ECO:0000256" key="1">
    <source>
        <dbReference type="ARBA" id="ARBA00022723"/>
    </source>
</evidence>
<feature type="domain" description="FYVE-type" evidence="9">
    <location>
        <begin position="646"/>
        <end position="708"/>
    </location>
</feature>
<feature type="region of interest" description="Disordered" evidence="8">
    <location>
        <begin position="197"/>
        <end position="220"/>
    </location>
</feature>
<dbReference type="InterPro" id="IPR011993">
    <property type="entry name" value="PH-like_dom_sf"/>
</dbReference>
<dbReference type="SMART" id="SM00064">
    <property type="entry name" value="FYVE"/>
    <property type="match status" value="1"/>
</dbReference>
<dbReference type="PROSITE" id="PS50012">
    <property type="entry name" value="RCC1_3"/>
    <property type="match status" value="7"/>
</dbReference>
<keyword evidence="4" id="KW-0862">Zinc</keyword>
<feature type="region of interest" description="Disordered" evidence="8">
    <location>
        <begin position="817"/>
        <end position="838"/>
    </location>
</feature>
<dbReference type="InterPro" id="IPR013591">
    <property type="entry name" value="Brevis_radix_dom"/>
</dbReference>
<dbReference type="Pfam" id="PF25390">
    <property type="entry name" value="WD40_RLD"/>
    <property type="match status" value="1"/>
</dbReference>
<evidence type="ECO:0000313" key="11">
    <source>
        <dbReference type="EMBL" id="PRQ40808.1"/>
    </source>
</evidence>
<dbReference type="OMA" id="GNSMDRI"/>
<dbReference type="InterPro" id="IPR011011">
    <property type="entry name" value="Znf_FYVE_PHD"/>
</dbReference>
<evidence type="ECO:0000256" key="6">
    <source>
        <dbReference type="PROSITE-ProRule" id="PRU00235"/>
    </source>
</evidence>
<dbReference type="GO" id="GO:0008270">
    <property type="term" value="F:zinc ion binding"/>
    <property type="evidence" value="ECO:0007669"/>
    <property type="project" value="UniProtKB-KW"/>
</dbReference>
<evidence type="ECO:0000256" key="5">
    <source>
        <dbReference type="PROSITE-ProRule" id="PRU00091"/>
    </source>
</evidence>
<dbReference type="SUPFAM" id="SSF57903">
    <property type="entry name" value="FYVE/PHD zinc finger"/>
    <property type="match status" value="1"/>
</dbReference>
<name>A0A2P6R315_ROSCH</name>
<keyword evidence="7" id="KW-0175">Coiled coil</keyword>
<dbReference type="InterPro" id="IPR017455">
    <property type="entry name" value="Znf_FYVE-rel"/>
</dbReference>
<reference evidence="11 12" key="1">
    <citation type="journal article" date="2018" name="Nat. Genet.">
        <title>The Rosa genome provides new insights in the design of modern roses.</title>
        <authorList>
            <person name="Bendahmane M."/>
        </authorList>
    </citation>
    <scope>NUCLEOTIDE SEQUENCE [LARGE SCALE GENOMIC DNA]</scope>
    <source>
        <strain evidence="12">cv. Old Blush</strain>
    </source>
</reference>
<dbReference type="InterPro" id="IPR000408">
    <property type="entry name" value="Reg_chr_condens"/>
</dbReference>
<dbReference type="SUPFAM" id="SSF50985">
    <property type="entry name" value="RCC1/BLIP-II"/>
    <property type="match status" value="1"/>
</dbReference>
<evidence type="ECO:0000256" key="3">
    <source>
        <dbReference type="ARBA" id="ARBA00022771"/>
    </source>
</evidence>
<dbReference type="FunFam" id="2.130.10.30:FF:000028">
    <property type="entry name" value="PH, RCC1 and FYVE domains-containing protein 1"/>
    <property type="match status" value="1"/>
</dbReference>
<dbReference type="InterPro" id="IPR001849">
    <property type="entry name" value="PH_domain"/>
</dbReference>
<dbReference type="Pfam" id="PF13713">
    <property type="entry name" value="BRX_N"/>
    <property type="match status" value="1"/>
</dbReference>
<feature type="coiled-coil region" evidence="7">
    <location>
        <begin position="853"/>
        <end position="915"/>
    </location>
</feature>
<feature type="domain" description="BRX" evidence="10">
    <location>
        <begin position="975"/>
        <end position="1030"/>
    </location>
</feature>
<gene>
    <name evidence="11" type="ORF">RchiOBHm_Chr4g0440051</name>
</gene>
<keyword evidence="2" id="KW-0677">Repeat</keyword>
<dbReference type="PROSITE" id="PS00626">
    <property type="entry name" value="RCC1_2"/>
    <property type="match status" value="3"/>
</dbReference>
<dbReference type="Gene3D" id="2.130.10.30">
    <property type="entry name" value="Regulator of chromosome condensation 1/beta-lactamase-inhibitor protein II"/>
    <property type="match status" value="2"/>
</dbReference>
<evidence type="ECO:0000256" key="4">
    <source>
        <dbReference type="ARBA" id="ARBA00022833"/>
    </source>
</evidence>
<feature type="repeat" description="RCC1" evidence="6">
    <location>
        <begin position="590"/>
        <end position="641"/>
    </location>
</feature>
<evidence type="ECO:0000256" key="2">
    <source>
        <dbReference type="ARBA" id="ARBA00022737"/>
    </source>
</evidence>
<dbReference type="AlphaFoldDB" id="A0A2P6R315"/>
<dbReference type="Gene3D" id="2.30.29.30">
    <property type="entry name" value="Pleckstrin-homology domain (PH domain)/Phosphotyrosine-binding domain (PTB)"/>
    <property type="match status" value="1"/>
</dbReference>
<organism evidence="11 12">
    <name type="scientific">Rosa chinensis</name>
    <name type="common">China rose</name>
    <dbReference type="NCBI Taxonomy" id="74649"/>
    <lineage>
        <taxon>Eukaryota</taxon>
        <taxon>Viridiplantae</taxon>
        <taxon>Streptophyta</taxon>
        <taxon>Embryophyta</taxon>
        <taxon>Tracheophyta</taxon>
        <taxon>Spermatophyta</taxon>
        <taxon>Magnoliopsida</taxon>
        <taxon>eudicotyledons</taxon>
        <taxon>Gunneridae</taxon>
        <taxon>Pentapetalae</taxon>
        <taxon>rosids</taxon>
        <taxon>fabids</taxon>
        <taxon>Rosales</taxon>
        <taxon>Rosaceae</taxon>
        <taxon>Rosoideae</taxon>
        <taxon>Rosoideae incertae sedis</taxon>
        <taxon>Rosa</taxon>
    </lineage>
</organism>
<comment type="caution">
    <text evidence="11">The sequence shown here is derived from an EMBL/GenBank/DDBJ whole genome shotgun (WGS) entry which is preliminary data.</text>
</comment>
<keyword evidence="1" id="KW-0479">Metal-binding</keyword>
<dbReference type="PROSITE" id="PS50178">
    <property type="entry name" value="ZF_FYVE"/>
    <property type="match status" value="1"/>
</dbReference>
<keyword evidence="3 5" id="KW-0863">Zinc-finger</keyword>
<dbReference type="InterPro" id="IPR051210">
    <property type="entry name" value="Ub_ligase/GEF_domain"/>
</dbReference>
<dbReference type="InterPro" id="IPR013083">
    <property type="entry name" value="Znf_RING/FYVE/PHD"/>
</dbReference>
<feature type="region of interest" description="Disordered" evidence="8">
    <location>
        <begin position="751"/>
        <end position="772"/>
    </location>
</feature>
<keyword evidence="12" id="KW-1185">Reference proteome</keyword>
<dbReference type="CDD" id="cd13365">
    <property type="entry name" value="PH_PLC_plant-like"/>
    <property type="match status" value="1"/>
</dbReference>
<evidence type="ECO:0000259" key="10">
    <source>
        <dbReference type="PROSITE" id="PS51514"/>
    </source>
</evidence>
<dbReference type="Gene3D" id="3.30.40.10">
    <property type="entry name" value="Zinc/RING finger domain, C3HC4 (zinc finger)"/>
    <property type="match status" value="1"/>
</dbReference>
<dbReference type="SUPFAM" id="SSF50729">
    <property type="entry name" value="PH domain-like"/>
    <property type="match status" value="1"/>
</dbReference>
<protein>
    <submittedName>
        <fullName evidence="11">Putative chromatin regulator PHD family</fullName>
    </submittedName>
</protein>
<evidence type="ECO:0000313" key="12">
    <source>
        <dbReference type="Proteomes" id="UP000238479"/>
    </source>
</evidence>
<dbReference type="PROSITE" id="PS51514">
    <property type="entry name" value="BRX"/>
    <property type="match status" value="1"/>
</dbReference>
<evidence type="ECO:0000259" key="9">
    <source>
        <dbReference type="PROSITE" id="PS50178"/>
    </source>
</evidence>
<evidence type="ECO:0000256" key="7">
    <source>
        <dbReference type="SAM" id="Coils"/>
    </source>
</evidence>
<dbReference type="Gramene" id="PRQ40808">
    <property type="protein sequence ID" value="PRQ40808"/>
    <property type="gene ID" value="RchiOBHm_Chr4g0440051"/>
</dbReference>
<dbReference type="InterPro" id="IPR058923">
    <property type="entry name" value="RCC1-like_dom"/>
</dbReference>
<dbReference type="Pfam" id="PF01363">
    <property type="entry name" value="FYVE"/>
    <property type="match status" value="1"/>
</dbReference>
<feature type="compositionally biased region" description="Polar residues" evidence="8">
    <location>
        <begin position="817"/>
        <end position="833"/>
    </location>
</feature>
<dbReference type="InterPro" id="IPR000306">
    <property type="entry name" value="Znf_FYVE"/>
</dbReference>